<evidence type="ECO:0000313" key="2">
    <source>
        <dbReference type="EMBL" id="OJF96043.1"/>
    </source>
</evidence>
<evidence type="ECO:0000259" key="1">
    <source>
        <dbReference type="Pfam" id="PF00248"/>
    </source>
</evidence>
<comment type="caution">
    <text evidence="2">The sequence shown here is derived from an EMBL/GenBank/DDBJ whole genome shotgun (WGS) entry which is preliminary data.</text>
</comment>
<dbReference type="OrthoDB" id="9772407at2"/>
<reference evidence="2 3" key="1">
    <citation type="submission" date="2016-02" db="EMBL/GenBank/DDBJ databases">
        <title>Genome sequencing of a beta-galactosidase producing bacteria Rhizobium sp. 59.</title>
        <authorList>
            <person name="Wang D."/>
            <person name="Kot W."/>
            <person name="Qin Y."/>
            <person name="Hansen L."/>
            <person name="Naqvi K."/>
            <person name="Rensing C."/>
        </authorList>
    </citation>
    <scope>NUCLEOTIDE SEQUENCE [LARGE SCALE GENOMIC DNA]</scope>
    <source>
        <strain evidence="2 3">59</strain>
    </source>
</reference>
<dbReference type="PANTHER" id="PTHR43638:SF3">
    <property type="entry name" value="ALDEHYDE REDUCTASE"/>
    <property type="match status" value="1"/>
</dbReference>
<gene>
    <name evidence="2" type="ORF">AX760_18480</name>
</gene>
<dbReference type="PRINTS" id="PR00069">
    <property type="entry name" value="ALDKETRDTASE"/>
</dbReference>
<dbReference type="InterPro" id="IPR036812">
    <property type="entry name" value="NAD(P)_OxRdtase_dom_sf"/>
</dbReference>
<dbReference type="GO" id="GO:0016491">
    <property type="term" value="F:oxidoreductase activity"/>
    <property type="evidence" value="ECO:0007669"/>
    <property type="project" value="InterPro"/>
</dbReference>
<dbReference type="EMBL" id="LSRP01000090">
    <property type="protein sequence ID" value="OJF96043.1"/>
    <property type="molecule type" value="Genomic_DNA"/>
</dbReference>
<proteinExistence type="predicted"/>
<organism evidence="2 3">
    <name type="scientific">Pararhizobium antarcticum</name>
    <dbReference type="NCBI Taxonomy" id="1798805"/>
    <lineage>
        <taxon>Bacteria</taxon>
        <taxon>Pseudomonadati</taxon>
        <taxon>Pseudomonadota</taxon>
        <taxon>Alphaproteobacteria</taxon>
        <taxon>Hyphomicrobiales</taxon>
        <taxon>Rhizobiaceae</taxon>
        <taxon>Rhizobium/Agrobacterium group</taxon>
        <taxon>Pararhizobium</taxon>
    </lineage>
</organism>
<dbReference type="Proteomes" id="UP000182661">
    <property type="component" value="Unassembled WGS sequence"/>
</dbReference>
<dbReference type="RefSeq" id="WP_071833572.1">
    <property type="nucleotide sequence ID" value="NZ_LSRP01000090.1"/>
</dbReference>
<name>A0A657LSW2_9HYPH</name>
<sequence>MPDPIPTTRLPFGPSSDRAVPVIGQGTWHMGENKKSFADEAKSLRHGLDLGMTLIDTAEMYADGGAERVVAEAVRGRRDDAFIVSKVLPSNASREGTIKACEASLKRLATDRIDLYLLHWRGRYRLSETVEAFEALKTAGKIGSWGVSNFDTDDMEELAGVPDGGHVAANQVLYNLARRGVEHDLLPQSRTAGIPVMAYSPLDEGRLLRHPDLVHIAKAHQATVAQIALAFLLRNPGVIVIPKTGMPERVRENRGSTAIRLTTDDLDLLDKAFPAPAAKVPLEMI</sequence>
<dbReference type="InterPro" id="IPR020471">
    <property type="entry name" value="AKR"/>
</dbReference>
<protein>
    <submittedName>
        <fullName evidence="2">Aldo/keto reductase</fullName>
    </submittedName>
</protein>
<accession>A0A657LSW2</accession>
<dbReference type="InterPro" id="IPR023210">
    <property type="entry name" value="NADP_OxRdtase_dom"/>
</dbReference>
<dbReference type="AlphaFoldDB" id="A0A657LSW2"/>
<dbReference type="PANTHER" id="PTHR43638">
    <property type="entry name" value="OXIDOREDUCTASE, ALDO/KETO REDUCTASE FAMILY PROTEIN"/>
    <property type="match status" value="1"/>
</dbReference>
<evidence type="ECO:0000313" key="3">
    <source>
        <dbReference type="Proteomes" id="UP000182661"/>
    </source>
</evidence>
<keyword evidence="3" id="KW-1185">Reference proteome</keyword>
<dbReference type="Pfam" id="PF00248">
    <property type="entry name" value="Aldo_ket_red"/>
    <property type="match status" value="1"/>
</dbReference>
<feature type="domain" description="NADP-dependent oxidoreductase" evidence="1">
    <location>
        <begin position="23"/>
        <end position="271"/>
    </location>
</feature>
<dbReference type="CDD" id="cd19138">
    <property type="entry name" value="AKR_YeaE"/>
    <property type="match status" value="1"/>
</dbReference>
<dbReference type="Gene3D" id="3.20.20.100">
    <property type="entry name" value="NADP-dependent oxidoreductase domain"/>
    <property type="match status" value="1"/>
</dbReference>
<dbReference type="SUPFAM" id="SSF51430">
    <property type="entry name" value="NAD(P)-linked oxidoreductase"/>
    <property type="match status" value="1"/>
</dbReference>